<feature type="non-terminal residue" evidence="2">
    <location>
        <position position="77"/>
    </location>
</feature>
<dbReference type="Proteomes" id="UP000606490">
    <property type="component" value="Unassembled WGS sequence"/>
</dbReference>
<name>A0ABS1VDJ4_9PROT</name>
<evidence type="ECO:0000259" key="1">
    <source>
        <dbReference type="Pfam" id="PF17854"/>
    </source>
</evidence>
<feature type="non-terminal residue" evidence="2">
    <location>
        <position position="1"/>
    </location>
</feature>
<dbReference type="Pfam" id="PF17854">
    <property type="entry name" value="FtsK_alpha"/>
    <property type="match status" value="1"/>
</dbReference>
<dbReference type="RefSeq" id="WP_202829386.1">
    <property type="nucleotide sequence ID" value="NZ_JAEUXJ010000154.1"/>
</dbReference>
<dbReference type="EMBL" id="JAEUXJ010000154">
    <property type="protein sequence ID" value="MBL6459672.1"/>
    <property type="molecule type" value="Genomic_DNA"/>
</dbReference>
<keyword evidence="3" id="KW-1185">Reference proteome</keyword>
<organism evidence="2 3">
    <name type="scientific">Belnapia mucosa</name>
    <dbReference type="NCBI Taxonomy" id="2804532"/>
    <lineage>
        <taxon>Bacteria</taxon>
        <taxon>Pseudomonadati</taxon>
        <taxon>Pseudomonadota</taxon>
        <taxon>Alphaproteobacteria</taxon>
        <taxon>Acetobacterales</taxon>
        <taxon>Roseomonadaceae</taxon>
        <taxon>Belnapia</taxon>
    </lineage>
</organism>
<dbReference type="InterPro" id="IPR041027">
    <property type="entry name" value="FtsK_alpha"/>
</dbReference>
<sequence length="77" mass="8073">PASELLRPGSVPQARTDASDAVVSKLSTVFDEFGIDAQVTGYSRGPTVTRYEVELGSAVKVEKVTALSKNIAYAVAS</sequence>
<comment type="caution">
    <text evidence="2">The sequence shown here is derived from an EMBL/GenBank/DDBJ whole genome shotgun (WGS) entry which is preliminary data.</text>
</comment>
<evidence type="ECO:0000313" key="2">
    <source>
        <dbReference type="EMBL" id="MBL6459672.1"/>
    </source>
</evidence>
<proteinExistence type="predicted"/>
<accession>A0ABS1VDJ4</accession>
<reference evidence="2 3" key="1">
    <citation type="submission" date="2021-01" db="EMBL/GenBank/DDBJ databases">
        <title>Belnapia mucosa sp. nov. and Belnapia arida sp. nov., isolated from the Tabernas Desert (Almeria, Spain).</title>
        <authorList>
            <person name="Molina-Menor E."/>
            <person name="Vidal-Verdu A."/>
            <person name="Calonge A."/>
            <person name="Satari L."/>
            <person name="Pereto Magraner J."/>
            <person name="Porcar Miralles M."/>
        </authorList>
    </citation>
    <scope>NUCLEOTIDE SEQUENCE [LARGE SCALE GENOMIC DNA]</scope>
    <source>
        <strain evidence="2 3">T6</strain>
    </source>
</reference>
<dbReference type="Gene3D" id="3.30.980.40">
    <property type="match status" value="1"/>
</dbReference>
<evidence type="ECO:0000313" key="3">
    <source>
        <dbReference type="Proteomes" id="UP000606490"/>
    </source>
</evidence>
<protein>
    <recommendedName>
        <fullName evidence="1">FtsK alpha domain-containing protein</fullName>
    </recommendedName>
</protein>
<feature type="domain" description="FtsK alpha" evidence="1">
    <location>
        <begin position="1"/>
        <end position="76"/>
    </location>
</feature>
<gene>
    <name evidence="2" type="ORF">JMJ55_30740</name>
</gene>